<gene>
    <name evidence="1" type="ORF">GXW76_15925</name>
</gene>
<dbReference type="PANTHER" id="PTHR12526:SF636">
    <property type="entry name" value="BLL3647 PROTEIN"/>
    <property type="match status" value="1"/>
</dbReference>
<protein>
    <submittedName>
        <fullName evidence="1">Glycosyltransferase family 4 protein</fullName>
    </submittedName>
</protein>
<dbReference type="Gene3D" id="3.40.50.2000">
    <property type="entry name" value="Glycogen Phosphorylase B"/>
    <property type="match status" value="1"/>
</dbReference>
<dbReference type="GO" id="GO:0016757">
    <property type="term" value="F:glycosyltransferase activity"/>
    <property type="evidence" value="ECO:0007669"/>
    <property type="project" value="TreeGrafter"/>
</dbReference>
<dbReference type="PANTHER" id="PTHR12526">
    <property type="entry name" value="GLYCOSYLTRANSFERASE"/>
    <property type="match status" value="1"/>
</dbReference>
<accession>A0A9X9WZT8</accession>
<dbReference type="Pfam" id="PF13692">
    <property type="entry name" value="Glyco_trans_1_4"/>
    <property type="match status" value="1"/>
</dbReference>
<proteinExistence type="predicted"/>
<organism evidence="1 2">
    <name type="scientific">Neoroseomonas soli</name>
    <dbReference type="NCBI Taxonomy" id="1081025"/>
    <lineage>
        <taxon>Bacteria</taxon>
        <taxon>Pseudomonadati</taxon>
        <taxon>Pseudomonadota</taxon>
        <taxon>Alphaproteobacteria</taxon>
        <taxon>Acetobacterales</taxon>
        <taxon>Acetobacteraceae</taxon>
        <taxon>Neoroseomonas</taxon>
    </lineage>
</organism>
<sequence length="535" mass="57304">MTSPFALARSVAVRLRRRAPELASDPAFATFVREVGDAVGYLQANPDVAAARIDAYQHWLEHGFREGREFPGLEVCRGAAATSGTGWRRFTWRGEPIAARARIPFPASILGQIMAQARHDPAILAPGADAIGELRRFHATDLLDRDGIDIARVLAAVPERPAAVFVLPFLLSGGAEKYAADLVDALATAGGGPILVLLTDQTEAEARGWEDLSILAPFRQAKVVFWRDVCDGFGHSSPATLGRFLNALRPDRIVVVNSRVGLETVAKFGRGLGQFARIACAYFSMGRNAIGAPYGARFPRRTLPFALALTDNDPMAETLRGLYGEMPGPGIAMLPSRIAPADEATFGARLSARRARALPPGAPRRWAWVSRVEPFKGTALLAALAQSRPADRFDVFGPWQVEPRSLGLGLPNITLKGTLPDVAAADFSAHDGFLFTSLFEGMPNVVLEMSQQAIPMVLADVGGLRGTFDERAAVFVRHGANTRESLTAFSAALDQVAAMTPEEAAAMGAAARDQALDRHSPDAHARSVATLFGLT</sequence>
<dbReference type="SUPFAM" id="SSF53756">
    <property type="entry name" value="UDP-Glycosyltransferase/glycogen phosphorylase"/>
    <property type="match status" value="1"/>
</dbReference>
<reference evidence="1" key="2">
    <citation type="journal article" date="2021" name="Syst. Appl. Microbiol.">
        <title>Roseomonas hellenica sp. nov., isolated from roots of wild-growing Alkanna tinctoria.</title>
        <authorList>
            <person name="Rat A."/>
            <person name="Naranjo H.D."/>
            <person name="Lebbe L."/>
            <person name="Cnockaert M."/>
            <person name="Krigas N."/>
            <person name="Grigoriadou K."/>
            <person name="Maloupa E."/>
            <person name="Willems A."/>
        </authorList>
    </citation>
    <scope>NUCLEOTIDE SEQUENCE</scope>
    <source>
        <strain evidence="1">LMG 31231</strain>
    </source>
</reference>
<dbReference type="RefSeq" id="WP_211863085.1">
    <property type="nucleotide sequence ID" value="NZ_JAAEDM010000046.1"/>
</dbReference>
<comment type="caution">
    <text evidence="1">The sequence shown here is derived from an EMBL/GenBank/DDBJ whole genome shotgun (WGS) entry which is preliminary data.</text>
</comment>
<dbReference type="Proteomes" id="UP001138751">
    <property type="component" value="Unassembled WGS sequence"/>
</dbReference>
<evidence type="ECO:0000313" key="2">
    <source>
        <dbReference type="Proteomes" id="UP001138751"/>
    </source>
</evidence>
<evidence type="ECO:0000313" key="1">
    <source>
        <dbReference type="EMBL" id="MBR0672667.1"/>
    </source>
</evidence>
<keyword evidence="2" id="KW-1185">Reference proteome</keyword>
<name>A0A9X9WZT8_9PROT</name>
<reference evidence="1" key="1">
    <citation type="submission" date="2020-01" db="EMBL/GenBank/DDBJ databases">
        <authorList>
            <person name="Rat A."/>
        </authorList>
    </citation>
    <scope>NUCLEOTIDE SEQUENCE</scope>
    <source>
        <strain evidence="1">LMG 31231</strain>
    </source>
</reference>
<dbReference type="AlphaFoldDB" id="A0A9X9WZT8"/>
<dbReference type="EMBL" id="JAAEDM010000046">
    <property type="protein sequence ID" value="MBR0672667.1"/>
    <property type="molecule type" value="Genomic_DNA"/>
</dbReference>